<accession>A0A4Q9Q079</accession>
<feature type="region of interest" description="Disordered" evidence="1">
    <location>
        <begin position="155"/>
        <end position="179"/>
    </location>
</feature>
<name>A0A4Q9Q079_9APHY</name>
<keyword evidence="3" id="KW-1185">Reference proteome</keyword>
<dbReference type="STRING" id="114155.A0A4Q9Q079"/>
<dbReference type="Proteomes" id="UP000292082">
    <property type="component" value="Unassembled WGS sequence"/>
</dbReference>
<evidence type="ECO:0000313" key="2">
    <source>
        <dbReference type="EMBL" id="TBU60395.1"/>
    </source>
</evidence>
<sequence>MQVLELATVSRRPFRSAVLDSSDPSPLRNGAYSISQACRYITPDISLSCGSLAGGGIVFAGPFYPLVDFELLMRDNWQACTQHFLMRDVKTNIDSLYGNQNVANTRMNTMTIYYVQGNTTRISLLARQTRLLITRTIDTLEATLEIGRKWGVPDSPKHAGELTNPSPGPIQQYLGMTDG</sequence>
<dbReference type="EMBL" id="ML145105">
    <property type="protein sequence ID" value="TBU60395.1"/>
    <property type="molecule type" value="Genomic_DNA"/>
</dbReference>
<protein>
    <submittedName>
        <fullName evidence="2">Uncharacterized protein</fullName>
    </submittedName>
</protein>
<proteinExistence type="predicted"/>
<dbReference type="AlphaFoldDB" id="A0A4Q9Q079"/>
<evidence type="ECO:0000313" key="3">
    <source>
        <dbReference type="Proteomes" id="UP000292082"/>
    </source>
</evidence>
<reference evidence="2 3" key="1">
    <citation type="submission" date="2019-01" db="EMBL/GenBank/DDBJ databases">
        <title>Draft genome sequences of three monokaryotic isolates of the white-rot basidiomycete fungus Dichomitus squalens.</title>
        <authorList>
            <consortium name="DOE Joint Genome Institute"/>
            <person name="Lopez S.C."/>
            <person name="Andreopoulos B."/>
            <person name="Pangilinan J."/>
            <person name="Lipzen A."/>
            <person name="Riley R."/>
            <person name="Ahrendt S."/>
            <person name="Ng V."/>
            <person name="Barry K."/>
            <person name="Daum C."/>
            <person name="Grigoriev I.V."/>
            <person name="Hilden K.S."/>
            <person name="Makela M.R."/>
            <person name="de Vries R.P."/>
        </authorList>
    </citation>
    <scope>NUCLEOTIDE SEQUENCE [LARGE SCALE GENOMIC DNA]</scope>
    <source>
        <strain evidence="2 3">CBS 464.89</strain>
    </source>
</reference>
<evidence type="ECO:0000256" key="1">
    <source>
        <dbReference type="SAM" id="MobiDB-lite"/>
    </source>
</evidence>
<organism evidence="2 3">
    <name type="scientific">Dichomitus squalens</name>
    <dbReference type="NCBI Taxonomy" id="114155"/>
    <lineage>
        <taxon>Eukaryota</taxon>
        <taxon>Fungi</taxon>
        <taxon>Dikarya</taxon>
        <taxon>Basidiomycota</taxon>
        <taxon>Agaricomycotina</taxon>
        <taxon>Agaricomycetes</taxon>
        <taxon>Polyporales</taxon>
        <taxon>Polyporaceae</taxon>
        <taxon>Dichomitus</taxon>
    </lineage>
</organism>
<gene>
    <name evidence="2" type="ORF">BD310DRAFT_1004544</name>
</gene>